<name>A0A518AIQ0_9BACT</name>
<dbReference type="Gene3D" id="3.30.700.10">
    <property type="entry name" value="Glycoprotein, Type 4 Pilin"/>
    <property type="match status" value="1"/>
</dbReference>
<dbReference type="Pfam" id="PF07596">
    <property type="entry name" value="SBP_bac_10"/>
    <property type="match status" value="1"/>
</dbReference>
<dbReference type="RefSeq" id="WP_145245557.1">
    <property type="nucleotide sequence ID" value="NZ_CP036278.1"/>
</dbReference>
<dbReference type="OrthoDB" id="269098at2"/>
<dbReference type="SUPFAM" id="SSF54523">
    <property type="entry name" value="Pili subunits"/>
    <property type="match status" value="1"/>
</dbReference>
<dbReference type="AlphaFoldDB" id="A0A518AIQ0"/>
<dbReference type="NCBIfam" id="TIGR02532">
    <property type="entry name" value="IV_pilin_GFxxxE"/>
    <property type="match status" value="1"/>
</dbReference>
<keyword evidence="3" id="KW-1185">Reference proteome</keyword>
<dbReference type="InterPro" id="IPR012902">
    <property type="entry name" value="N_methyl_site"/>
</dbReference>
<dbReference type="EMBL" id="CP036278">
    <property type="protein sequence ID" value="QDU54602.1"/>
    <property type="molecule type" value="Genomic_DNA"/>
</dbReference>
<dbReference type="PANTHER" id="PTHR30093">
    <property type="entry name" value="GENERAL SECRETION PATHWAY PROTEIN G"/>
    <property type="match status" value="1"/>
</dbReference>
<evidence type="ECO:0000313" key="3">
    <source>
        <dbReference type="Proteomes" id="UP000315750"/>
    </source>
</evidence>
<proteinExistence type="predicted"/>
<gene>
    <name evidence="2" type="ORF">Pan181_07850</name>
</gene>
<accession>A0A518AIQ0</accession>
<organism evidence="2 3">
    <name type="scientific">Aeoliella mucimassa</name>
    <dbReference type="NCBI Taxonomy" id="2527972"/>
    <lineage>
        <taxon>Bacteria</taxon>
        <taxon>Pseudomonadati</taxon>
        <taxon>Planctomycetota</taxon>
        <taxon>Planctomycetia</taxon>
        <taxon>Pirellulales</taxon>
        <taxon>Lacipirellulaceae</taxon>
        <taxon>Aeoliella</taxon>
    </lineage>
</organism>
<protein>
    <recommendedName>
        <fullName evidence="1">DUF1559 domain-containing protein</fullName>
    </recommendedName>
</protein>
<dbReference type="InterPro" id="IPR011453">
    <property type="entry name" value="DUF1559"/>
</dbReference>
<dbReference type="InterPro" id="IPR045584">
    <property type="entry name" value="Pilin-like"/>
</dbReference>
<dbReference type="Pfam" id="PF07963">
    <property type="entry name" value="N_methyl"/>
    <property type="match status" value="1"/>
</dbReference>
<dbReference type="PANTHER" id="PTHR30093:SF2">
    <property type="entry name" value="TYPE II SECRETION SYSTEM PROTEIN H"/>
    <property type="match status" value="1"/>
</dbReference>
<sequence length="335" mass="37143">MARPTESRRAFTLVELLVVIAIIGVLAALLLPAVSAARESGRKAQCLNNMRQLGIATLSFDERMRRWPGAVEPLPKDRLNSLAGEFFVTWSVVLLEDLEQTQLSDAYNGGERPDKYVALFLCPSEDTKQRSEASTSIVCNAGMTGSILDQSPSNGPFLNQAMNSKLSMLEGHWFDGRDSTLSLSENLDASRFDYVGWGGFNANYDVDNLIDGDFVGKRKDRLWNPVFHWYPADNTGRYINSDNAPCPGGIEDCKRHDATPLRSSSSSTHSYQLMMEADARPSSNHPGGVNVTFASGRAQFLQEKIDYKVLRALMTPNDRKSNSPYRNIVLDGSDY</sequence>
<dbReference type="Proteomes" id="UP000315750">
    <property type="component" value="Chromosome"/>
</dbReference>
<dbReference type="KEGG" id="amuc:Pan181_07850"/>
<feature type="domain" description="DUF1559" evidence="1">
    <location>
        <begin position="36"/>
        <end position="306"/>
    </location>
</feature>
<evidence type="ECO:0000313" key="2">
    <source>
        <dbReference type="EMBL" id="QDU54602.1"/>
    </source>
</evidence>
<evidence type="ECO:0000259" key="1">
    <source>
        <dbReference type="Pfam" id="PF07596"/>
    </source>
</evidence>
<reference evidence="2 3" key="1">
    <citation type="submission" date="2019-02" db="EMBL/GenBank/DDBJ databases">
        <title>Deep-cultivation of Planctomycetes and their phenomic and genomic characterization uncovers novel biology.</title>
        <authorList>
            <person name="Wiegand S."/>
            <person name="Jogler M."/>
            <person name="Boedeker C."/>
            <person name="Pinto D."/>
            <person name="Vollmers J."/>
            <person name="Rivas-Marin E."/>
            <person name="Kohn T."/>
            <person name="Peeters S.H."/>
            <person name="Heuer A."/>
            <person name="Rast P."/>
            <person name="Oberbeckmann S."/>
            <person name="Bunk B."/>
            <person name="Jeske O."/>
            <person name="Meyerdierks A."/>
            <person name="Storesund J.E."/>
            <person name="Kallscheuer N."/>
            <person name="Luecker S."/>
            <person name="Lage O.M."/>
            <person name="Pohl T."/>
            <person name="Merkel B.J."/>
            <person name="Hornburger P."/>
            <person name="Mueller R.-W."/>
            <person name="Bruemmer F."/>
            <person name="Labrenz M."/>
            <person name="Spormann A.M."/>
            <person name="Op den Camp H."/>
            <person name="Overmann J."/>
            <person name="Amann R."/>
            <person name="Jetten M.S.M."/>
            <person name="Mascher T."/>
            <person name="Medema M.H."/>
            <person name="Devos D.P."/>
            <person name="Kaster A.-K."/>
            <person name="Ovreas L."/>
            <person name="Rohde M."/>
            <person name="Galperin M.Y."/>
            <person name="Jogler C."/>
        </authorList>
    </citation>
    <scope>NUCLEOTIDE SEQUENCE [LARGE SCALE GENOMIC DNA]</scope>
    <source>
        <strain evidence="2 3">Pan181</strain>
    </source>
</reference>